<name>A0ACC5QYT4_9HYPH</name>
<accession>A0ACC5QYT4</accession>
<proteinExistence type="predicted"/>
<comment type="caution">
    <text evidence="1">The sequence shown here is derived from an EMBL/GenBank/DDBJ whole genome shotgun (WGS) entry which is preliminary data.</text>
</comment>
<protein>
    <submittedName>
        <fullName evidence="1">GcvT family protein</fullName>
    </submittedName>
</protein>
<evidence type="ECO:0000313" key="1">
    <source>
        <dbReference type="EMBL" id="MBK1865550.1"/>
    </source>
</evidence>
<organism evidence="1 2">
    <name type="scientific">Taklimakanibacter albus</name>
    <dbReference type="NCBI Taxonomy" id="2800327"/>
    <lineage>
        <taxon>Bacteria</taxon>
        <taxon>Pseudomonadati</taxon>
        <taxon>Pseudomonadota</taxon>
        <taxon>Alphaproteobacteria</taxon>
        <taxon>Hyphomicrobiales</taxon>
        <taxon>Aestuariivirgaceae</taxon>
        <taxon>Taklimakanibacter</taxon>
    </lineage>
</organism>
<evidence type="ECO:0000313" key="2">
    <source>
        <dbReference type="Proteomes" id="UP000616151"/>
    </source>
</evidence>
<reference evidence="1" key="1">
    <citation type="submission" date="2021-01" db="EMBL/GenBank/DDBJ databases">
        <authorList>
            <person name="Sun Q."/>
        </authorList>
    </citation>
    <scope>NUCLEOTIDE SEQUENCE</scope>
    <source>
        <strain evidence="1">YIM B02566</strain>
    </source>
</reference>
<gene>
    <name evidence="1" type="ORF">JHL16_04240</name>
</gene>
<dbReference type="Proteomes" id="UP000616151">
    <property type="component" value="Unassembled WGS sequence"/>
</dbReference>
<dbReference type="EMBL" id="JAENHL010000004">
    <property type="protein sequence ID" value="MBK1865550.1"/>
    <property type="molecule type" value="Genomic_DNA"/>
</dbReference>
<keyword evidence="2" id="KW-1185">Reference proteome</keyword>
<sequence>MKSHYRAVVIGGGVVGASVLYHLVKFGWTDVVLIEREVLTAGSSWHAAGGFHALNADPNIAALQSYTIDLLSEVEKESGQNIGMHMTGGISIASAPERWEWLKASYRIFQTMGIDDVHLVGVDEIRKSCPILNTDGVLGGLYAEREGHIDPSGTVHAYAKAARRRGAEVIEHNRVIELKARPDGQWDVVTEQGTIVAEHVVNAGGLWAKQVGRMAGIELPVSPMEHHYLVTEALPEIKALDRELPLIVDLEGFTYMRQEQKGMLLGIYEINYKHWNMDGAPWDYGIELIQEDKDRIADELALGFSRYPCLETAGIKRWVNGAFTFSPDGNPLVGPVRGVPNYWVACGVMAGFLQGGGVGKSLAEWMIHGEPEADVYGMDIARYGDFAANREYIRQTTGQFYSRRFVMSYPNEQLPAGRPLKTAGAYDAMTEAGARWGNSWGIEVPLYFAPKTFEEPPTLKRSAAFAIVGEECRKVRSGVGLLDISAFSRYEVSGKGAERWLDRLVACALPKPGRARLAPMLGDNGKLKGDLTLFNWGDGIWWIMGSYYLRQWHMRWFERELPADVAVRDISDDVVGFSLAGPAARQVLERVTQADVSHKSFGFLACRPLDVGLIRARVGRLSVVGELGFEINCRANEHATLRRTLLDAGRDLGLTEYGFGAVNALRLEKSFGIWSREFTQGYTAAETGMDRWIAFDKGDFAGRATALKEKDEGGPRRTLVTLAIDAADADAGGYEPVWHQGRRVGFITSGGFGHTIGKSLALALIDRDVAEAGTELSTHIVGVERPARIIPASPYDPDGRKMRG</sequence>